<feature type="signal peptide" evidence="1">
    <location>
        <begin position="1"/>
        <end position="25"/>
    </location>
</feature>
<reference evidence="2 3" key="1">
    <citation type="submission" date="2023-03" db="EMBL/GenBank/DDBJ databases">
        <title>Fodinicurvata sp. CAU 1616 isolated from sea sendiment.</title>
        <authorList>
            <person name="Kim W."/>
        </authorList>
    </citation>
    <scope>NUCLEOTIDE SEQUENCE [LARGE SCALE GENOMIC DNA]</scope>
    <source>
        <strain evidence="2 3">CAU 1616</strain>
    </source>
</reference>
<evidence type="ECO:0008006" key="4">
    <source>
        <dbReference type="Google" id="ProtNLM"/>
    </source>
</evidence>
<dbReference type="Proteomes" id="UP001215503">
    <property type="component" value="Unassembled WGS sequence"/>
</dbReference>
<organism evidence="2 3">
    <name type="scientific">Aquibaculum arenosum</name>
    <dbReference type="NCBI Taxonomy" id="3032591"/>
    <lineage>
        <taxon>Bacteria</taxon>
        <taxon>Pseudomonadati</taxon>
        <taxon>Pseudomonadota</taxon>
        <taxon>Alphaproteobacteria</taxon>
        <taxon>Rhodospirillales</taxon>
        <taxon>Rhodovibrionaceae</taxon>
        <taxon>Aquibaculum</taxon>
    </lineage>
</organism>
<comment type="caution">
    <text evidence="2">The sequence shown here is derived from an EMBL/GenBank/DDBJ whole genome shotgun (WGS) entry which is preliminary data.</text>
</comment>
<gene>
    <name evidence="2" type="ORF">P2G67_13880</name>
</gene>
<evidence type="ECO:0000313" key="2">
    <source>
        <dbReference type="EMBL" id="MDF2097067.1"/>
    </source>
</evidence>
<evidence type="ECO:0000256" key="1">
    <source>
        <dbReference type="SAM" id="SignalP"/>
    </source>
</evidence>
<keyword evidence="3" id="KW-1185">Reference proteome</keyword>
<evidence type="ECO:0000313" key="3">
    <source>
        <dbReference type="Proteomes" id="UP001215503"/>
    </source>
</evidence>
<name>A0ABT5YQ14_9PROT</name>
<keyword evidence="1" id="KW-0732">Signal</keyword>
<proteinExistence type="predicted"/>
<protein>
    <recommendedName>
        <fullName evidence="4">Carboxypeptidase regulatory-like domain-containing protein</fullName>
    </recommendedName>
</protein>
<dbReference type="EMBL" id="JARHUD010000009">
    <property type="protein sequence ID" value="MDF2097067.1"/>
    <property type="molecule type" value="Genomic_DNA"/>
</dbReference>
<dbReference type="RefSeq" id="WP_275823839.1">
    <property type="nucleotide sequence ID" value="NZ_JARHUD010000009.1"/>
</dbReference>
<feature type="chain" id="PRO_5046664976" description="Carboxypeptidase regulatory-like domain-containing protein" evidence="1">
    <location>
        <begin position="26"/>
        <end position="206"/>
    </location>
</feature>
<accession>A0ABT5YQ14</accession>
<sequence>MLRSRSLAGAAVGAVIALTTMTAEASGDTQTAARTDDAFLVRAIINEGAAEIPENVSFTLHTLGGGGEADLAAESSGGIAEFSVPSGDYLLTTAYGAMLKQEVVQVRGRGEIAHTVNLNAGEITLSVIPGIGRPALKDAIDWKIHTYGRDTEGKRHVLHQVSGANPYLVLPAGWYFVTADYGGRQLTHTIEVGAGNRFDYTLVQQN</sequence>